<organism evidence="1 2">
    <name type="scientific">Inhella proteolytica</name>
    <dbReference type="NCBI Taxonomy" id="2795029"/>
    <lineage>
        <taxon>Bacteria</taxon>
        <taxon>Pseudomonadati</taxon>
        <taxon>Pseudomonadota</taxon>
        <taxon>Betaproteobacteria</taxon>
        <taxon>Burkholderiales</taxon>
        <taxon>Sphaerotilaceae</taxon>
        <taxon>Inhella</taxon>
    </lineage>
</organism>
<keyword evidence="2" id="KW-1185">Reference proteome</keyword>
<dbReference type="EMBL" id="JAEDAK010000014">
    <property type="protein sequence ID" value="MBH9578660.1"/>
    <property type="molecule type" value="Genomic_DNA"/>
</dbReference>
<proteinExistence type="predicted"/>
<comment type="caution">
    <text evidence="1">The sequence shown here is derived from an EMBL/GenBank/DDBJ whole genome shotgun (WGS) entry which is preliminary data.</text>
</comment>
<gene>
    <name evidence="1" type="ORF">I7X39_17345</name>
</gene>
<name>A0A931NJH9_9BURK</name>
<evidence type="ECO:0000313" key="1">
    <source>
        <dbReference type="EMBL" id="MBH9578660.1"/>
    </source>
</evidence>
<sequence>MSPFLTLNPLDEERFPELEREPGVYGVETWLLRPGADARVPVPPASAAALLVSYTLLLRNAPFGTRWQMEAVGPGPDGKERRLAWELAPPPVKGDNVQTITPNPNLRPDPGSVDRGVFWVDLGPLLKAQALRPGDQLKLHYGNASTALALPAALR</sequence>
<dbReference type="RefSeq" id="WP_198112432.1">
    <property type="nucleotide sequence ID" value="NZ_JAEDAK010000014.1"/>
</dbReference>
<reference evidence="1" key="1">
    <citation type="submission" date="2020-12" db="EMBL/GenBank/DDBJ databases">
        <title>The genome sequence of Inhella sp. 1Y17.</title>
        <authorList>
            <person name="Liu Y."/>
        </authorList>
    </citation>
    <scope>NUCLEOTIDE SEQUENCE</scope>
    <source>
        <strain evidence="1">1Y17</strain>
    </source>
</reference>
<dbReference type="AlphaFoldDB" id="A0A931NJH9"/>
<accession>A0A931NJH9</accession>
<dbReference type="Proteomes" id="UP000613266">
    <property type="component" value="Unassembled WGS sequence"/>
</dbReference>
<evidence type="ECO:0000313" key="2">
    <source>
        <dbReference type="Proteomes" id="UP000613266"/>
    </source>
</evidence>
<protein>
    <submittedName>
        <fullName evidence="1">Uncharacterized protein</fullName>
    </submittedName>
</protein>